<dbReference type="AlphaFoldDB" id="J0WMR0"/>
<accession>J0WMR0</accession>
<proteinExistence type="predicted"/>
<evidence type="ECO:0000313" key="1">
    <source>
        <dbReference type="EMBL" id="EJD33640.1"/>
    </source>
</evidence>
<name>J0WMR0_AURST</name>
<evidence type="ECO:0000313" key="2">
    <source>
        <dbReference type="Proteomes" id="UP000006514"/>
    </source>
</evidence>
<organism evidence="1 2">
    <name type="scientific">Auricularia subglabra (strain TFB-10046 / SS5)</name>
    <name type="common">White-rot fungus</name>
    <name type="synonym">Auricularia delicata (strain TFB10046)</name>
    <dbReference type="NCBI Taxonomy" id="717982"/>
    <lineage>
        <taxon>Eukaryota</taxon>
        <taxon>Fungi</taxon>
        <taxon>Dikarya</taxon>
        <taxon>Basidiomycota</taxon>
        <taxon>Agaricomycotina</taxon>
        <taxon>Agaricomycetes</taxon>
        <taxon>Auriculariales</taxon>
        <taxon>Auriculariaceae</taxon>
        <taxon>Auricularia</taxon>
    </lineage>
</organism>
<sequence>GRARELAQRKRTDAYDEVALWEQQAAENVEAHRIREEEQQKAADALTIWLDDFAPRRRTRPEEITSAMLKTELDDELRYHRHRGVIVSSPEHPDAITYAPSHYKNKGDKIAALKKALAAEISLNGEPMDVDDPNSTSIDVEMV</sequence>
<dbReference type="OrthoDB" id="3013323at2759"/>
<gene>
    <name evidence="1" type="ORF">AURDEDRAFT_177276</name>
</gene>
<protein>
    <submittedName>
        <fullName evidence="1">Uncharacterized protein</fullName>
    </submittedName>
</protein>
<dbReference type="InParanoid" id="J0WMR0"/>
<reference evidence="2" key="1">
    <citation type="journal article" date="2012" name="Science">
        <title>The Paleozoic origin of enzymatic lignin decomposition reconstructed from 31 fungal genomes.</title>
        <authorList>
            <person name="Floudas D."/>
            <person name="Binder M."/>
            <person name="Riley R."/>
            <person name="Barry K."/>
            <person name="Blanchette R.A."/>
            <person name="Henrissat B."/>
            <person name="Martinez A.T."/>
            <person name="Otillar R."/>
            <person name="Spatafora J.W."/>
            <person name="Yadav J.S."/>
            <person name="Aerts A."/>
            <person name="Benoit I."/>
            <person name="Boyd A."/>
            <person name="Carlson A."/>
            <person name="Copeland A."/>
            <person name="Coutinho P.M."/>
            <person name="de Vries R.P."/>
            <person name="Ferreira P."/>
            <person name="Findley K."/>
            <person name="Foster B."/>
            <person name="Gaskell J."/>
            <person name="Glotzer D."/>
            <person name="Gorecki P."/>
            <person name="Heitman J."/>
            <person name="Hesse C."/>
            <person name="Hori C."/>
            <person name="Igarashi K."/>
            <person name="Jurgens J.A."/>
            <person name="Kallen N."/>
            <person name="Kersten P."/>
            <person name="Kohler A."/>
            <person name="Kuees U."/>
            <person name="Kumar T.K.A."/>
            <person name="Kuo A."/>
            <person name="LaButti K."/>
            <person name="Larrondo L.F."/>
            <person name="Lindquist E."/>
            <person name="Ling A."/>
            <person name="Lombard V."/>
            <person name="Lucas S."/>
            <person name="Lundell T."/>
            <person name="Martin R."/>
            <person name="McLaughlin D.J."/>
            <person name="Morgenstern I."/>
            <person name="Morin E."/>
            <person name="Murat C."/>
            <person name="Nagy L.G."/>
            <person name="Nolan M."/>
            <person name="Ohm R.A."/>
            <person name="Patyshakuliyeva A."/>
            <person name="Rokas A."/>
            <person name="Ruiz-Duenas F.J."/>
            <person name="Sabat G."/>
            <person name="Salamov A."/>
            <person name="Samejima M."/>
            <person name="Schmutz J."/>
            <person name="Slot J.C."/>
            <person name="St John F."/>
            <person name="Stenlid J."/>
            <person name="Sun H."/>
            <person name="Sun S."/>
            <person name="Syed K."/>
            <person name="Tsang A."/>
            <person name="Wiebenga A."/>
            <person name="Young D."/>
            <person name="Pisabarro A."/>
            <person name="Eastwood D.C."/>
            <person name="Martin F."/>
            <person name="Cullen D."/>
            <person name="Grigoriev I.V."/>
            <person name="Hibbett D.S."/>
        </authorList>
    </citation>
    <scope>NUCLEOTIDE SEQUENCE [LARGE SCALE GENOMIC DNA]</scope>
    <source>
        <strain evidence="2">TFB10046</strain>
    </source>
</reference>
<dbReference type="KEGG" id="adl:AURDEDRAFT_177276"/>
<dbReference type="EMBL" id="JH688137">
    <property type="protein sequence ID" value="EJD33640.1"/>
    <property type="molecule type" value="Genomic_DNA"/>
</dbReference>
<feature type="non-terminal residue" evidence="1">
    <location>
        <position position="1"/>
    </location>
</feature>
<dbReference type="Proteomes" id="UP000006514">
    <property type="component" value="Unassembled WGS sequence"/>
</dbReference>
<keyword evidence="2" id="KW-1185">Reference proteome</keyword>